<proteinExistence type="predicted"/>
<feature type="transmembrane region" description="Helical" evidence="2">
    <location>
        <begin position="111"/>
        <end position="131"/>
    </location>
</feature>
<comment type="caution">
    <text evidence="4">The sequence shown here is derived from an EMBL/GenBank/DDBJ whole genome shotgun (WGS) entry which is preliminary data.</text>
</comment>
<accession>A0ABQ4EZ29</accession>
<feature type="transmembrane region" description="Helical" evidence="2">
    <location>
        <begin position="12"/>
        <end position="33"/>
    </location>
</feature>
<dbReference type="InterPro" id="IPR019251">
    <property type="entry name" value="DUF2231_TM"/>
</dbReference>
<sequence>MESRLKVLGHPVHPMLVMFPIALFVAATIFDIIDVAGGPTFLGELAYWNILVGLIGGILAVLAGAVDLLAIPAGTRAKRVGVAHAATNIAVLLLFAAVFVVRLAAYTRTAGGALVAIEVVAIAGLAVGAWLGGELVDRLGVGVDPEADLNAPSSLRPRTTAAASADRPEER</sequence>
<feature type="transmembrane region" description="Helical" evidence="2">
    <location>
        <begin position="82"/>
        <end position="105"/>
    </location>
</feature>
<keyword evidence="5" id="KW-1185">Reference proteome</keyword>
<protein>
    <submittedName>
        <fullName evidence="4">Membrane protein</fullName>
    </submittedName>
</protein>
<evidence type="ECO:0000256" key="1">
    <source>
        <dbReference type="SAM" id="MobiDB-lite"/>
    </source>
</evidence>
<evidence type="ECO:0000313" key="5">
    <source>
        <dbReference type="Proteomes" id="UP000621500"/>
    </source>
</evidence>
<dbReference type="Pfam" id="PF09990">
    <property type="entry name" value="DUF2231"/>
    <property type="match status" value="1"/>
</dbReference>
<evidence type="ECO:0000256" key="2">
    <source>
        <dbReference type="SAM" id="Phobius"/>
    </source>
</evidence>
<dbReference type="Proteomes" id="UP000621500">
    <property type="component" value="Unassembled WGS sequence"/>
</dbReference>
<keyword evidence="2" id="KW-1133">Transmembrane helix</keyword>
<organism evidence="4 5">
    <name type="scientific">Plantactinospora mayteni</name>
    <dbReference type="NCBI Taxonomy" id="566021"/>
    <lineage>
        <taxon>Bacteria</taxon>
        <taxon>Bacillati</taxon>
        <taxon>Actinomycetota</taxon>
        <taxon>Actinomycetes</taxon>
        <taxon>Micromonosporales</taxon>
        <taxon>Micromonosporaceae</taxon>
        <taxon>Plantactinospora</taxon>
    </lineage>
</organism>
<dbReference type="RefSeq" id="WP_203861237.1">
    <property type="nucleotide sequence ID" value="NZ_BAAAZQ010000015.1"/>
</dbReference>
<feature type="region of interest" description="Disordered" evidence="1">
    <location>
        <begin position="148"/>
        <end position="171"/>
    </location>
</feature>
<feature type="transmembrane region" description="Helical" evidence="2">
    <location>
        <begin position="45"/>
        <end position="70"/>
    </location>
</feature>
<reference evidence="4 5" key="1">
    <citation type="submission" date="2021-01" db="EMBL/GenBank/DDBJ databases">
        <title>Whole genome shotgun sequence of Plantactinospora mayteni NBRC 109088.</title>
        <authorList>
            <person name="Komaki H."/>
            <person name="Tamura T."/>
        </authorList>
    </citation>
    <scope>NUCLEOTIDE SEQUENCE [LARGE SCALE GENOMIC DNA]</scope>
    <source>
        <strain evidence="4 5">NBRC 109088</strain>
    </source>
</reference>
<keyword evidence="2" id="KW-0812">Transmembrane</keyword>
<evidence type="ECO:0000313" key="4">
    <source>
        <dbReference type="EMBL" id="GIG99913.1"/>
    </source>
</evidence>
<keyword evidence="2" id="KW-0472">Membrane</keyword>
<gene>
    <name evidence="4" type="ORF">Pma05_64860</name>
</gene>
<name>A0ABQ4EZ29_9ACTN</name>
<feature type="domain" description="DUF2231" evidence="3">
    <location>
        <begin position="9"/>
        <end position="145"/>
    </location>
</feature>
<evidence type="ECO:0000259" key="3">
    <source>
        <dbReference type="Pfam" id="PF09990"/>
    </source>
</evidence>
<dbReference type="EMBL" id="BONX01000048">
    <property type="protein sequence ID" value="GIG99913.1"/>
    <property type="molecule type" value="Genomic_DNA"/>
</dbReference>